<dbReference type="EMBL" id="KZ826197">
    <property type="protein sequence ID" value="PYH87641.1"/>
    <property type="molecule type" value="Genomic_DNA"/>
</dbReference>
<dbReference type="Pfam" id="PF13521">
    <property type="entry name" value="AAA_28"/>
    <property type="match status" value="1"/>
</dbReference>
<evidence type="ECO:0000313" key="3">
    <source>
        <dbReference type="Proteomes" id="UP000247810"/>
    </source>
</evidence>
<gene>
    <name evidence="2" type="ORF">BO71DRAFT_340581</name>
</gene>
<dbReference type="InterPro" id="IPR038727">
    <property type="entry name" value="NadR/Ttd14_AAA_dom"/>
</dbReference>
<organism evidence="2 3">
    <name type="scientific">Aspergillus ellipticus CBS 707.79</name>
    <dbReference type="NCBI Taxonomy" id="1448320"/>
    <lineage>
        <taxon>Eukaryota</taxon>
        <taxon>Fungi</taxon>
        <taxon>Dikarya</taxon>
        <taxon>Ascomycota</taxon>
        <taxon>Pezizomycotina</taxon>
        <taxon>Eurotiomycetes</taxon>
        <taxon>Eurotiomycetidae</taxon>
        <taxon>Eurotiales</taxon>
        <taxon>Aspergillaceae</taxon>
        <taxon>Aspergillus</taxon>
        <taxon>Aspergillus subgen. Circumdati</taxon>
    </lineage>
</organism>
<accession>A0A319CTG0</accession>
<dbReference type="VEuPathDB" id="FungiDB:BO71DRAFT_340581"/>
<protein>
    <recommendedName>
        <fullName evidence="1">NadR/Ttd14 AAA domain-containing protein</fullName>
    </recommendedName>
</protein>
<name>A0A319CTG0_9EURO</name>
<dbReference type="InterPro" id="IPR027417">
    <property type="entry name" value="P-loop_NTPase"/>
</dbReference>
<dbReference type="SUPFAM" id="SSF52540">
    <property type="entry name" value="P-loop containing nucleoside triphosphate hydrolases"/>
    <property type="match status" value="1"/>
</dbReference>
<dbReference type="Gene3D" id="3.40.50.300">
    <property type="entry name" value="P-loop containing nucleotide triphosphate hydrolases"/>
    <property type="match status" value="1"/>
</dbReference>
<dbReference type="AlphaFoldDB" id="A0A319CTG0"/>
<proteinExistence type="predicted"/>
<dbReference type="Proteomes" id="UP000247810">
    <property type="component" value="Unassembled WGS sequence"/>
</dbReference>
<sequence length="210" mass="23529">MAAFKPKNVYIVGAHCTGKTTLVAALKEYLTASQASLIHDKDTPCPVFIDEVVRGVMQREGFIASDVKHPTIGPSLQHRTLLTQYCAEKALEDQWFIADRSGIDPIVYASVFLGRDEAEKLAGGPEWKALRKSMQDAVVFLCGTHHEAWLSNDPKVRVTVSLEEWRGIGQGFHDALEGYRIPYVTVPVDVWKVEDRVRHIENVLRAKALF</sequence>
<evidence type="ECO:0000259" key="1">
    <source>
        <dbReference type="Pfam" id="PF13521"/>
    </source>
</evidence>
<feature type="domain" description="NadR/Ttd14 AAA" evidence="1">
    <location>
        <begin position="9"/>
        <end position="188"/>
    </location>
</feature>
<dbReference type="OrthoDB" id="6118920at2759"/>
<keyword evidence="3" id="KW-1185">Reference proteome</keyword>
<reference evidence="2 3" key="1">
    <citation type="submission" date="2018-02" db="EMBL/GenBank/DDBJ databases">
        <title>The genomes of Aspergillus section Nigri reveals drivers in fungal speciation.</title>
        <authorList>
            <consortium name="DOE Joint Genome Institute"/>
            <person name="Vesth T.C."/>
            <person name="Nybo J."/>
            <person name="Theobald S."/>
            <person name="Brandl J."/>
            <person name="Frisvad J.C."/>
            <person name="Nielsen K.F."/>
            <person name="Lyhne E.K."/>
            <person name="Kogle M.E."/>
            <person name="Kuo A."/>
            <person name="Riley R."/>
            <person name="Clum A."/>
            <person name="Nolan M."/>
            <person name="Lipzen A."/>
            <person name="Salamov A."/>
            <person name="Henrissat B."/>
            <person name="Wiebenga A."/>
            <person name="De vries R.P."/>
            <person name="Grigoriev I.V."/>
            <person name="Mortensen U.H."/>
            <person name="Andersen M.R."/>
            <person name="Baker S.E."/>
        </authorList>
    </citation>
    <scope>NUCLEOTIDE SEQUENCE [LARGE SCALE GENOMIC DNA]</scope>
    <source>
        <strain evidence="2 3">CBS 707.79</strain>
    </source>
</reference>
<evidence type="ECO:0000313" key="2">
    <source>
        <dbReference type="EMBL" id="PYH87641.1"/>
    </source>
</evidence>